<accession>A0AAE3ECT5</accession>
<sequence>MRRSDREITNFDDMVAILEHSDVCRLGMVDEDGMAYIVPLNYGFRIEEGKAVLYFHCANEGKKLTLMRKNPRVSFEIDGAHTLELSEEKRMCTMRYESLMGKGVIKELPDERKMEALREIMKHYGREGFDFSPAAVPRTILFSMTIEEMTGKTNIR</sequence>
<dbReference type="InterPro" id="IPR012349">
    <property type="entry name" value="Split_barrel_FMN-bd"/>
</dbReference>
<organism evidence="1 2">
    <name type="scientific">Hominifimenecus microfluidus</name>
    <dbReference type="NCBI Taxonomy" id="2885348"/>
    <lineage>
        <taxon>Bacteria</taxon>
        <taxon>Bacillati</taxon>
        <taxon>Bacillota</taxon>
        <taxon>Clostridia</taxon>
        <taxon>Lachnospirales</taxon>
        <taxon>Lachnospiraceae</taxon>
        <taxon>Hominifimenecus</taxon>
    </lineage>
</organism>
<comment type="caution">
    <text evidence="1">The sequence shown here is derived from an EMBL/GenBank/DDBJ whole genome shotgun (WGS) entry which is preliminary data.</text>
</comment>
<dbReference type="InterPro" id="IPR024747">
    <property type="entry name" value="Pyridox_Oxase-rel"/>
</dbReference>
<gene>
    <name evidence="1" type="ORF">LKD81_17110</name>
</gene>
<dbReference type="RefSeq" id="WP_308455073.1">
    <property type="nucleotide sequence ID" value="NZ_JAJEQR010000088.1"/>
</dbReference>
<dbReference type="Gene3D" id="2.30.110.10">
    <property type="entry name" value="Electron Transport, Fmn-binding Protein, Chain A"/>
    <property type="match status" value="1"/>
</dbReference>
<name>A0AAE3ECT5_9FIRM</name>
<dbReference type="Pfam" id="PF12900">
    <property type="entry name" value="Pyridox_ox_2"/>
    <property type="match status" value="1"/>
</dbReference>
<dbReference type="Proteomes" id="UP001198182">
    <property type="component" value="Unassembled WGS sequence"/>
</dbReference>
<dbReference type="PANTHER" id="PTHR34071:SF2">
    <property type="entry name" value="FLAVIN-NUCLEOTIDE-BINDING PROTEIN"/>
    <property type="match status" value="1"/>
</dbReference>
<evidence type="ECO:0000313" key="1">
    <source>
        <dbReference type="EMBL" id="MCC2232686.1"/>
    </source>
</evidence>
<dbReference type="EMBL" id="JAJEQR010000088">
    <property type="protein sequence ID" value="MCC2232686.1"/>
    <property type="molecule type" value="Genomic_DNA"/>
</dbReference>
<dbReference type="AlphaFoldDB" id="A0AAE3ECT5"/>
<dbReference type="SUPFAM" id="SSF50475">
    <property type="entry name" value="FMN-binding split barrel"/>
    <property type="match status" value="1"/>
</dbReference>
<reference evidence="1" key="1">
    <citation type="submission" date="2021-10" db="EMBL/GenBank/DDBJ databases">
        <title>Anaerobic single-cell dispensing facilitates the cultivation of human gut bacteria.</title>
        <authorList>
            <person name="Afrizal A."/>
        </authorList>
    </citation>
    <scope>NUCLEOTIDE SEQUENCE</scope>
    <source>
        <strain evidence="1">CLA-AA-H215</strain>
    </source>
</reference>
<proteinExistence type="predicted"/>
<keyword evidence="2" id="KW-1185">Reference proteome</keyword>
<dbReference type="PANTHER" id="PTHR34071">
    <property type="entry name" value="5-NITROIMIDAZOLE ANTIBIOTICS RESISTANCE PROTEIN, NIMA-FAMILY-RELATED PROTEIN-RELATED"/>
    <property type="match status" value="1"/>
</dbReference>
<evidence type="ECO:0000313" key="2">
    <source>
        <dbReference type="Proteomes" id="UP001198182"/>
    </source>
</evidence>
<protein>
    <submittedName>
        <fullName evidence="1">Pyridoxamine 5'-phosphate oxidase family protein</fullName>
    </submittedName>
</protein>